<dbReference type="Pfam" id="PF13466">
    <property type="entry name" value="STAS_2"/>
    <property type="match status" value="1"/>
</dbReference>
<evidence type="ECO:0000259" key="1">
    <source>
        <dbReference type="Pfam" id="PF13466"/>
    </source>
</evidence>
<reference evidence="3" key="1">
    <citation type="submission" date="2016-10" db="EMBL/GenBank/DDBJ databases">
        <authorList>
            <person name="Varghese N."/>
            <person name="Submissions S."/>
        </authorList>
    </citation>
    <scope>NUCLEOTIDE SEQUENCE [LARGE SCALE GENOMIC DNA]</scope>
    <source>
        <strain evidence="3">CGMCC 1.10683</strain>
    </source>
</reference>
<dbReference type="InterPro" id="IPR036513">
    <property type="entry name" value="STAS_dom_sf"/>
</dbReference>
<gene>
    <name evidence="2" type="ORF">SAMN05192570_3089</name>
</gene>
<dbReference type="OrthoDB" id="7280289at2"/>
<name>A0A1I6TB71_9CAUL</name>
<sequence length="93" mass="9482">MTEPVVLPAVLDLRAAGALTSEFLARRGQPLTVDASGVERLGGLSLQVLLSAAKTWAADGMDLTVAPVSEAFVEQCRAFGAAALAPDFAGDPA</sequence>
<evidence type="ECO:0000313" key="3">
    <source>
        <dbReference type="Proteomes" id="UP000198788"/>
    </source>
</evidence>
<dbReference type="RefSeq" id="WP_092312913.1">
    <property type="nucleotide sequence ID" value="NZ_FOZV01000009.1"/>
</dbReference>
<dbReference type="AlphaFoldDB" id="A0A1I6TB71"/>
<proteinExistence type="predicted"/>
<dbReference type="SUPFAM" id="SSF52091">
    <property type="entry name" value="SpoIIaa-like"/>
    <property type="match status" value="1"/>
</dbReference>
<dbReference type="EMBL" id="FOZV01000009">
    <property type="protein sequence ID" value="SFS86459.1"/>
    <property type="molecule type" value="Genomic_DNA"/>
</dbReference>
<evidence type="ECO:0000313" key="2">
    <source>
        <dbReference type="EMBL" id="SFS86459.1"/>
    </source>
</evidence>
<dbReference type="InterPro" id="IPR058548">
    <property type="entry name" value="MlaB-like_STAS"/>
</dbReference>
<dbReference type="STRING" id="871741.SAMN05192570_3089"/>
<feature type="domain" description="MlaB-like STAS" evidence="1">
    <location>
        <begin position="5"/>
        <end position="80"/>
    </location>
</feature>
<dbReference type="Proteomes" id="UP000198788">
    <property type="component" value="Unassembled WGS sequence"/>
</dbReference>
<accession>A0A1I6TB71</accession>
<organism evidence="2 3">
    <name type="scientific">Brevundimonas viscosa</name>
    <dbReference type="NCBI Taxonomy" id="871741"/>
    <lineage>
        <taxon>Bacteria</taxon>
        <taxon>Pseudomonadati</taxon>
        <taxon>Pseudomonadota</taxon>
        <taxon>Alphaproteobacteria</taxon>
        <taxon>Caulobacterales</taxon>
        <taxon>Caulobacteraceae</taxon>
        <taxon>Brevundimonas</taxon>
    </lineage>
</organism>
<protein>
    <submittedName>
        <fullName evidence="2">Chemotaxis protein CheX</fullName>
    </submittedName>
</protein>
<keyword evidence="3" id="KW-1185">Reference proteome</keyword>